<proteinExistence type="predicted"/>
<sequence>MNKWGKLLSLALLPFLFSCTESRLFEEFHSFESNSWHEKDSVAFDLMDLDQISGKKLIGVRFNETYPFSNFYVRIISADSSGLVLDNKLINIPLFDSKNGKPKGTGFGNTFTFYDTLPFELSEKTKRLIFLQYMRQDNLPGIEAIGLKILQ</sequence>
<dbReference type="PROSITE" id="PS51257">
    <property type="entry name" value="PROKAR_LIPOPROTEIN"/>
    <property type="match status" value="1"/>
</dbReference>
<dbReference type="Pfam" id="PF14109">
    <property type="entry name" value="GldH_lipo"/>
    <property type="match status" value="1"/>
</dbReference>
<evidence type="ECO:0000313" key="2">
    <source>
        <dbReference type="Proteomes" id="UP000198756"/>
    </source>
</evidence>
<dbReference type="STRING" id="279824.SAMN03080617_00366"/>
<organism evidence="1 2">
    <name type="scientific">Algoriphagus alkaliphilus</name>
    <dbReference type="NCBI Taxonomy" id="279824"/>
    <lineage>
        <taxon>Bacteria</taxon>
        <taxon>Pseudomonadati</taxon>
        <taxon>Bacteroidota</taxon>
        <taxon>Cytophagia</taxon>
        <taxon>Cytophagales</taxon>
        <taxon>Cyclobacteriaceae</taxon>
        <taxon>Algoriphagus</taxon>
    </lineage>
</organism>
<accession>A0A1G5VAZ4</accession>
<keyword evidence="1" id="KW-0449">Lipoprotein</keyword>
<name>A0A1G5VAZ4_9BACT</name>
<keyword evidence="2" id="KW-1185">Reference proteome</keyword>
<dbReference type="RefSeq" id="WP_175454147.1">
    <property type="nucleotide sequence ID" value="NZ_FMXE01000003.1"/>
</dbReference>
<dbReference type="InterPro" id="IPR020018">
    <property type="entry name" value="Motility-assoc_lipoprot_GldH"/>
</dbReference>
<dbReference type="AlphaFoldDB" id="A0A1G5VAZ4"/>
<protein>
    <submittedName>
        <fullName evidence="1">Gliding motility-associated lipoprotein GldH</fullName>
    </submittedName>
</protein>
<reference evidence="2" key="1">
    <citation type="submission" date="2016-10" db="EMBL/GenBank/DDBJ databases">
        <authorList>
            <person name="Varghese N."/>
            <person name="Submissions S."/>
        </authorList>
    </citation>
    <scope>NUCLEOTIDE SEQUENCE [LARGE SCALE GENOMIC DNA]</scope>
    <source>
        <strain evidence="2">DSM 22703</strain>
    </source>
</reference>
<dbReference type="Proteomes" id="UP000198756">
    <property type="component" value="Unassembled WGS sequence"/>
</dbReference>
<dbReference type="EMBL" id="FMXE01000003">
    <property type="protein sequence ID" value="SDA42407.1"/>
    <property type="molecule type" value="Genomic_DNA"/>
</dbReference>
<evidence type="ECO:0000313" key="1">
    <source>
        <dbReference type="EMBL" id="SDA42407.1"/>
    </source>
</evidence>
<gene>
    <name evidence="1" type="ORF">SAMN03080617_00366</name>
</gene>